<evidence type="ECO:0000256" key="1">
    <source>
        <dbReference type="ARBA" id="ARBA00004496"/>
    </source>
</evidence>
<feature type="region of interest" description="Disordered" evidence="4">
    <location>
        <begin position="1"/>
        <end position="151"/>
    </location>
</feature>
<dbReference type="InterPro" id="IPR013783">
    <property type="entry name" value="Ig-like_fold"/>
</dbReference>
<dbReference type="InterPro" id="IPR037256">
    <property type="entry name" value="ASC_dom_sf"/>
</dbReference>
<dbReference type="InterPro" id="IPR050827">
    <property type="entry name" value="CRP1_MDG1_kinase"/>
</dbReference>
<dbReference type="EMBL" id="JAVHNR010000002">
    <property type="protein sequence ID" value="KAK6350689.1"/>
    <property type="molecule type" value="Genomic_DNA"/>
</dbReference>
<dbReference type="Pfam" id="PF16561">
    <property type="entry name" value="AMPK1_CBM"/>
    <property type="match status" value="1"/>
</dbReference>
<keyword evidence="7" id="KW-1185">Reference proteome</keyword>
<evidence type="ECO:0000256" key="3">
    <source>
        <dbReference type="ARBA" id="ARBA00022490"/>
    </source>
</evidence>
<feature type="compositionally biased region" description="Basic and acidic residues" evidence="4">
    <location>
        <begin position="54"/>
        <end position="70"/>
    </location>
</feature>
<dbReference type="GO" id="GO:0007165">
    <property type="term" value="P:signal transduction"/>
    <property type="evidence" value="ECO:0007669"/>
    <property type="project" value="UniProtKB-ARBA"/>
</dbReference>
<protein>
    <recommendedName>
        <fullName evidence="5">Association with the SNF1 complex (ASC) domain-containing protein</fullName>
    </recommendedName>
</protein>
<dbReference type="SUPFAM" id="SSF160219">
    <property type="entry name" value="AMPKBI-like"/>
    <property type="match status" value="1"/>
</dbReference>
<dbReference type="AlphaFoldDB" id="A0AAN8MU28"/>
<dbReference type="Pfam" id="PF04739">
    <property type="entry name" value="AMPKBI"/>
    <property type="match status" value="1"/>
</dbReference>
<feature type="compositionally biased region" description="Low complexity" evidence="4">
    <location>
        <begin position="89"/>
        <end position="104"/>
    </location>
</feature>
<feature type="compositionally biased region" description="Polar residues" evidence="4">
    <location>
        <begin position="25"/>
        <end position="40"/>
    </location>
</feature>
<sequence length="479" mass="52023">MGLPSPPTTWTQSNPTKPKLVNVKPPTSSTARQLTSSQTIVPPLCSSPPRLYRIRQDRAGHNKTGQDRTRQVKTGQRQVRMGNAQSQEGQSGLAGSQPGSSSSSRSDRSHHHHFPHSSGTHHTRRPPQRKNSLSAAPLKAAPTTSTTQDHGVLLSADIPSTRGSSAPSSAAEKLLDISISATPSVDPSPLRTMDIAGASVPKMSIQDPSVPDKIDTIISVDVPAPSRRRNSFGSATTVDTVELDEMNIDDTKAIPTTIEWAEGGKKVYVTGTFSGWKKKFRLIRNEGHSSTVVPLPPGTHHLKFLVDGQMRISDAYPTAVDSAGILVNYIEVIADDMPPLERQLSAISTERAPEPPQNMLNSTNNSFIQAQVQPARRYTSEIPAFLEDLEEKQEQYGRNFDSQLPPPPSLPMILSKVILNGANTIRDDSSVLPIPNHVVLNHLATSSIRNQVLAISATTRYKKKYVSTILYKATSTSDD</sequence>
<comment type="subcellular location">
    <subcellularLocation>
        <location evidence="1">Cytoplasm</location>
    </subcellularLocation>
</comment>
<dbReference type="Gene3D" id="2.60.40.10">
    <property type="entry name" value="Immunoglobulins"/>
    <property type="match status" value="1"/>
</dbReference>
<feature type="compositionally biased region" description="Basic residues" evidence="4">
    <location>
        <begin position="108"/>
        <end position="128"/>
    </location>
</feature>
<evidence type="ECO:0000256" key="4">
    <source>
        <dbReference type="SAM" id="MobiDB-lite"/>
    </source>
</evidence>
<dbReference type="PANTHER" id="PTHR10343">
    <property type="entry name" value="5'-AMP-ACTIVATED PROTEIN KINASE , BETA SUBUNIT"/>
    <property type="match status" value="1"/>
</dbReference>
<dbReference type="GO" id="GO:0031588">
    <property type="term" value="C:nucleotide-activated protein kinase complex"/>
    <property type="evidence" value="ECO:0007669"/>
    <property type="project" value="TreeGrafter"/>
</dbReference>
<feature type="compositionally biased region" description="Polar residues" evidence="4">
    <location>
        <begin position="72"/>
        <end position="88"/>
    </location>
</feature>
<keyword evidence="3" id="KW-0963">Cytoplasm</keyword>
<dbReference type="InterPro" id="IPR014756">
    <property type="entry name" value="Ig_E-set"/>
</dbReference>
<evidence type="ECO:0000259" key="5">
    <source>
        <dbReference type="SMART" id="SM01010"/>
    </source>
</evidence>
<gene>
    <name evidence="6" type="ORF">TWF718_003876</name>
</gene>
<comment type="caution">
    <text evidence="6">The sequence shown here is derived from an EMBL/GenBank/DDBJ whole genome shotgun (WGS) entry which is preliminary data.</text>
</comment>
<dbReference type="Proteomes" id="UP001313282">
    <property type="component" value="Unassembled WGS sequence"/>
</dbReference>
<dbReference type="CDD" id="cd02859">
    <property type="entry name" value="E_set_AMPKbeta_like_N"/>
    <property type="match status" value="1"/>
</dbReference>
<proteinExistence type="inferred from homology"/>
<name>A0AAN8MU28_9PEZI</name>
<dbReference type="SMART" id="SM01010">
    <property type="entry name" value="AMPKBI"/>
    <property type="match status" value="1"/>
</dbReference>
<dbReference type="GO" id="GO:0005634">
    <property type="term" value="C:nucleus"/>
    <property type="evidence" value="ECO:0007669"/>
    <property type="project" value="TreeGrafter"/>
</dbReference>
<dbReference type="GO" id="GO:0005737">
    <property type="term" value="C:cytoplasm"/>
    <property type="evidence" value="ECO:0007669"/>
    <property type="project" value="UniProtKB-SubCell"/>
</dbReference>
<dbReference type="InterPro" id="IPR006828">
    <property type="entry name" value="ASC_dom"/>
</dbReference>
<evidence type="ECO:0000313" key="7">
    <source>
        <dbReference type="Proteomes" id="UP001313282"/>
    </source>
</evidence>
<dbReference type="PANTHER" id="PTHR10343:SF84">
    <property type="entry name" value="5'-AMP-ACTIVATED PROTEIN KINASE SUBUNIT BETA-1"/>
    <property type="match status" value="1"/>
</dbReference>
<evidence type="ECO:0000313" key="6">
    <source>
        <dbReference type="EMBL" id="KAK6350689.1"/>
    </source>
</evidence>
<dbReference type="InterPro" id="IPR032640">
    <property type="entry name" value="AMPK1_CBM"/>
</dbReference>
<reference evidence="6 7" key="1">
    <citation type="submission" date="2019-10" db="EMBL/GenBank/DDBJ databases">
        <authorList>
            <person name="Palmer J.M."/>
        </authorList>
    </citation>
    <scope>NUCLEOTIDE SEQUENCE [LARGE SCALE GENOMIC DNA]</scope>
    <source>
        <strain evidence="6 7">TWF718</strain>
    </source>
</reference>
<dbReference type="SUPFAM" id="SSF81296">
    <property type="entry name" value="E set domains"/>
    <property type="match status" value="1"/>
</dbReference>
<dbReference type="GO" id="GO:0019901">
    <property type="term" value="F:protein kinase binding"/>
    <property type="evidence" value="ECO:0007669"/>
    <property type="project" value="TreeGrafter"/>
</dbReference>
<dbReference type="Gene3D" id="6.20.250.60">
    <property type="match status" value="1"/>
</dbReference>
<comment type="similarity">
    <text evidence="2">Belongs to the 5'-AMP-activated protein kinase beta subunit family.</text>
</comment>
<accession>A0AAN8MU28</accession>
<dbReference type="FunFam" id="2.60.40.10:FF:000562">
    <property type="entry name" value="Snf1 kinase complex beta-subunit Gal83"/>
    <property type="match status" value="1"/>
</dbReference>
<organism evidence="6 7">
    <name type="scientific">Orbilia javanica</name>
    <dbReference type="NCBI Taxonomy" id="47235"/>
    <lineage>
        <taxon>Eukaryota</taxon>
        <taxon>Fungi</taxon>
        <taxon>Dikarya</taxon>
        <taxon>Ascomycota</taxon>
        <taxon>Pezizomycotina</taxon>
        <taxon>Orbiliomycetes</taxon>
        <taxon>Orbiliales</taxon>
        <taxon>Orbiliaceae</taxon>
        <taxon>Orbilia</taxon>
    </lineage>
</organism>
<feature type="domain" description="Association with the SNF1 complex (ASC)" evidence="5">
    <location>
        <begin position="371"/>
        <end position="474"/>
    </location>
</feature>
<evidence type="ECO:0000256" key="2">
    <source>
        <dbReference type="ARBA" id="ARBA00010926"/>
    </source>
</evidence>